<dbReference type="AlphaFoldDB" id="A0A4Q9R3U5"/>
<organism evidence="9 10">
    <name type="scientific">Stutzerimonas kirkiae</name>
    <dbReference type="NCBI Taxonomy" id="2211392"/>
    <lineage>
        <taxon>Bacteria</taxon>
        <taxon>Pseudomonadati</taxon>
        <taxon>Pseudomonadota</taxon>
        <taxon>Gammaproteobacteria</taxon>
        <taxon>Pseudomonadales</taxon>
        <taxon>Pseudomonadaceae</taxon>
        <taxon>Stutzerimonas</taxon>
    </lineage>
</organism>
<dbReference type="PANTHER" id="PTHR30335">
    <property type="entry name" value="INTEGRAL MEMBRANE PROTEIN OF SOXR-REDUCING COMPLEX"/>
    <property type="match status" value="1"/>
</dbReference>
<comment type="caution">
    <text evidence="9">The sequence shown here is derived from an EMBL/GenBank/DDBJ whole genome shotgun (WGS) entry which is preliminary data.</text>
</comment>
<dbReference type="PANTHER" id="PTHR30335:SF0">
    <property type="entry name" value="ION-TRANSLOCATING OXIDOREDUCTASE COMPLEX SUBUNIT A"/>
    <property type="match status" value="1"/>
</dbReference>
<feature type="transmembrane region" description="Helical" evidence="8">
    <location>
        <begin position="6"/>
        <end position="26"/>
    </location>
</feature>
<keyword evidence="6 8" id="KW-1133">Transmembrane helix</keyword>
<keyword evidence="7 8" id="KW-0472">Membrane</keyword>
<name>A0A4Q9R3U5_9GAMM</name>
<keyword evidence="4 8" id="KW-0812">Transmembrane</keyword>
<keyword evidence="3" id="KW-0997">Cell inner membrane</keyword>
<evidence type="ECO:0000256" key="1">
    <source>
        <dbReference type="ARBA" id="ARBA00004127"/>
    </source>
</evidence>
<protein>
    <submittedName>
        <fullName evidence="9">Electron transport complex subunit RsxA</fullName>
    </submittedName>
</protein>
<evidence type="ECO:0000256" key="3">
    <source>
        <dbReference type="ARBA" id="ARBA00022519"/>
    </source>
</evidence>
<keyword evidence="2" id="KW-0813">Transport</keyword>
<keyword evidence="5" id="KW-1278">Translocase</keyword>
<dbReference type="EMBL" id="QJUP01000018">
    <property type="protein sequence ID" value="TBU94600.1"/>
    <property type="molecule type" value="Genomic_DNA"/>
</dbReference>
<dbReference type="Pfam" id="PF02508">
    <property type="entry name" value="Rnf-Nqr"/>
    <property type="match status" value="1"/>
</dbReference>
<feature type="transmembrane region" description="Helical" evidence="8">
    <location>
        <begin position="134"/>
        <end position="154"/>
    </location>
</feature>
<dbReference type="PIRSF" id="PIRSF006102">
    <property type="entry name" value="NQR_DE"/>
    <property type="match status" value="1"/>
</dbReference>
<dbReference type="InterPro" id="IPR050133">
    <property type="entry name" value="NqrDE/RnfAE_oxidrdctase"/>
</dbReference>
<feature type="transmembrane region" description="Helical" evidence="8">
    <location>
        <begin position="38"/>
        <end position="59"/>
    </location>
</feature>
<evidence type="ECO:0000256" key="2">
    <source>
        <dbReference type="ARBA" id="ARBA00022448"/>
    </source>
</evidence>
<evidence type="ECO:0000256" key="5">
    <source>
        <dbReference type="ARBA" id="ARBA00022967"/>
    </source>
</evidence>
<evidence type="ECO:0000313" key="10">
    <source>
        <dbReference type="Proteomes" id="UP000292639"/>
    </source>
</evidence>
<feature type="transmembrane region" description="Helical" evidence="8">
    <location>
        <begin position="166"/>
        <end position="188"/>
    </location>
</feature>
<evidence type="ECO:0000313" key="9">
    <source>
        <dbReference type="EMBL" id="TBU94600.1"/>
    </source>
</evidence>
<feature type="transmembrane region" description="Helical" evidence="8">
    <location>
        <begin position="104"/>
        <end position="122"/>
    </location>
</feature>
<dbReference type="OrthoDB" id="9803631at2"/>
<accession>A0A4Q9R3U5</accession>
<feature type="transmembrane region" description="Helical" evidence="8">
    <location>
        <begin position="71"/>
        <end position="92"/>
    </location>
</feature>
<dbReference type="RefSeq" id="WP_131185330.1">
    <property type="nucleotide sequence ID" value="NZ_QJUO01000026.1"/>
</dbReference>
<reference evidence="9 10" key="1">
    <citation type="submission" date="2018-06" db="EMBL/GenBank/DDBJ databases">
        <title>Three novel Pseudomonas species isolated from symptomatic oak.</title>
        <authorList>
            <person name="Bueno-Gonzalez V."/>
            <person name="Brady C."/>
        </authorList>
    </citation>
    <scope>NUCLEOTIDE SEQUENCE [LARGE SCALE GENOMIC DNA]</scope>
    <source>
        <strain evidence="9 10">P17C</strain>
    </source>
</reference>
<evidence type="ECO:0000256" key="7">
    <source>
        <dbReference type="ARBA" id="ARBA00023136"/>
    </source>
</evidence>
<dbReference type="GO" id="GO:0005886">
    <property type="term" value="C:plasma membrane"/>
    <property type="evidence" value="ECO:0007669"/>
    <property type="project" value="TreeGrafter"/>
</dbReference>
<evidence type="ECO:0000256" key="6">
    <source>
        <dbReference type="ARBA" id="ARBA00022989"/>
    </source>
</evidence>
<dbReference type="InterPro" id="IPR003667">
    <property type="entry name" value="NqrDE/RnfAE"/>
</dbReference>
<sequence>MTEPALIMVSAILVNNFVLAQFIGLSSLPAAPRQLQSALLLGLLSTAVAALSALCNHLLLQHLLLPLELVYLRNLAFILVILPLAQAAVMFSRRYLPRLALKPQALLTLLACNALLLGVALLDAQRPASGASTAMLHGLAAGLGFTLVLVLFVALRQRLAQPAIPVAFRGAAIDMISLGLMSLAFMGFNGLLKA</sequence>
<evidence type="ECO:0000256" key="8">
    <source>
        <dbReference type="SAM" id="Phobius"/>
    </source>
</evidence>
<dbReference type="GO" id="GO:0012505">
    <property type="term" value="C:endomembrane system"/>
    <property type="evidence" value="ECO:0007669"/>
    <property type="project" value="UniProtKB-SubCell"/>
</dbReference>
<gene>
    <name evidence="9" type="ORF">DNJ96_13305</name>
</gene>
<evidence type="ECO:0000256" key="4">
    <source>
        <dbReference type="ARBA" id="ARBA00022692"/>
    </source>
</evidence>
<keyword evidence="3" id="KW-1003">Cell membrane</keyword>
<dbReference type="Proteomes" id="UP000292639">
    <property type="component" value="Unassembled WGS sequence"/>
</dbReference>
<comment type="subcellular location">
    <subcellularLocation>
        <location evidence="1">Endomembrane system</location>
        <topology evidence="1">Multi-pass membrane protein</topology>
    </subcellularLocation>
</comment>
<keyword evidence="10" id="KW-1185">Reference proteome</keyword>
<proteinExistence type="predicted"/>